<feature type="domain" description="Bulb-type lectin" evidence="25">
    <location>
        <begin position="79"/>
        <end position="203"/>
    </location>
</feature>
<dbReference type="SUPFAM" id="SSF51110">
    <property type="entry name" value="alpha-D-mannose-specific plant lectins"/>
    <property type="match status" value="1"/>
</dbReference>
<evidence type="ECO:0000256" key="4">
    <source>
        <dbReference type="ARBA" id="ARBA00022536"/>
    </source>
</evidence>
<evidence type="ECO:0000313" key="27">
    <source>
        <dbReference type="EMBL" id="RAL39462.1"/>
    </source>
</evidence>
<dbReference type="Pfam" id="PF07714">
    <property type="entry name" value="PK_Tyr_Ser-Thr"/>
    <property type="match status" value="1"/>
</dbReference>
<evidence type="ECO:0000256" key="3">
    <source>
        <dbReference type="ARBA" id="ARBA00022527"/>
    </source>
</evidence>
<dbReference type="EC" id="2.7.11.1" evidence="20"/>
<dbReference type="PANTHER" id="PTHR32444:SF89">
    <property type="entry name" value="S GLYCOPROTEIN"/>
    <property type="match status" value="1"/>
</dbReference>
<dbReference type="GO" id="GO:0005524">
    <property type="term" value="F:ATP binding"/>
    <property type="evidence" value="ECO:0007669"/>
    <property type="project" value="UniProtKB-UniRule"/>
</dbReference>
<dbReference type="InterPro" id="IPR036426">
    <property type="entry name" value="Bulb-type_lectin_dom_sf"/>
</dbReference>
<reference evidence="27 28" key="1">
    <citation type="submission" date="2018-06" db="EMBL/GenBank/DDBJ databases">
        <title>The Genome of Cuscuta australis (Dodder) Provides Insight into the Evolution of Plant Parasitism.</title>
        <authorList>
            <person name="Liu H."/>
        </authorList>
    </citation>
    <scope>NUCLEOTIDE SEQUENCE [LARGE SCALE GENOMIC DNA]</scope>
    <source>
        <strain evidence="28">cv. Yunnan</strain>
        <tissue evidence="27">Vines</tissue>
    </source>
</reference>
<dbReference type="EMBL" id="NQVE01000200">
    <property type="protein sequence ID" value="RAL39462.1"/>
    <property type="molecule type" value="Genomic_DNA"/>
</dbReference>
<keyword evidence="7 23" id="KW-0812">Transmembrane</keyword>
<evidence type="ECO:0000256" key="2">
    <source>
        <dbReference type="ARBA" id="ARBA00022475"/>
    </source>
</evidence>
<sequence>MCAACLEVTSFLLFPSHRKSLFSSPPKHSPQLSVPLRRKNRGPEGSGMRGAGQRRCHPLLFLRHILIIIIHNFAASLAVDTITPAKPLSGNQTLVSSDGIFELGFFTPGGSGKFYVGIWYKQIRDKTVVWVANRDAPLPGPAGILKIGEDGNLYLLAENGGNSTWSTSSKPAAEKKKTVAQLLDSGNLVLRQENDGEYLWQSFDYPTDTMLPGMKLGWDLKSGLTRYITSWKSSDDPSEGSFTFKLDTGGLPECFLRDGDEVVYRSGPWNGLRFSGVPEMKPTQIITFSFSMTNESNFYTFELHNKFLYSRLMVSSAGLLERYTWVPTSKIWSRFWYAPRDQCDGYRGCGAFGFCDTNMSPVCRCPPGFRPRNQQAWDLRDGSAGCIRKDELDCGRDGFIEMNNMKLPDTSDCFVDKRMDLKACKEMCRRNCSCTAFTNSNVSNGGSGCVIWTAELFDMRRYAAVEGGQVLYIRVAVSDVERGGGDDGSRDASKKTLPVILACGVTVGVGLVLLAVMLTLLFLSRRKQSRRVTMRTADMRSSRDRSQDLLTNAAAIPGVREFSGETMTAEDFDLPLFDFSAIVMATNNFADANKLGQGGFGCVYKGMVIEGQEIAVKRLSKNSGQGVEEFMNELRLIVKLQHRNLVRLLGCCVDMEEKILIYEYMENKSLDSTLFNKQKSSLLNWQTRFNIICGIARGLLYLHQDSRFRIIHRDLKASNILLDKEMKPKISDFGMARIFGGDETEANNTKRVVGTYGYMSPEYAMDGLFSVKSDVFSFGVLVLEIVTGKKNRGFYNQNNQQNLLGHAWTLWREGRWPELLDSTIGETYSHCEAMRCIQVGLLCVQEGAEDRPNMATVGLMLSSESATLPQPKNPGFCLGRRPDDMDSCTSNNYDESCTVNQVTVTILDGR</sequence>
<dbReference type="InterPro" id="IPR017441">
    <property type="entry name" value="Protein_kinase_ATP_BS"/>
</dbReference>
<dbReference type="GO" id="GO:0106310">
    <property type="term" value="F:protein serine kinase activity"/>
    <property type="evidence" value="ECO:0007669"/>
    <property type="project" value="RHEA"/>
</dbReference>
<feature type="transmembrane region" description="Helical" evidence="23">
    <location>
        <begin position="499"/>
        <end position="523"/>
    </location>
</feature>
<keyword evidence="14 23" id="KW-0472">Membrane</keyword>
<dbReference type="PROSITE" id="PS00108">
    <property type="entry name" value="PROTEIN_KINASE_ST"/>
    <property type="match status" value="1"/>
</dbReference>
<dbReference type="InterPro" id="IPR022126">
    <property type="entry name" value="S-locus_recpt_kinase"/>
</dbReference>
<evidence type="ECO:0000256" key="9">
    <source>
        <dbReference type="ARBA" id="ARBA00022734"/>
    </source>
</evidence>
<dbReference type="AlphaFoldDB" id="A0A328D129"/>
<dbReference type="InterPro" id="IPR008271">
    <property type="entry name" value="Ser/Thr_kinase_AS"/>
</dbReference>
<dbReference type="Pfam" id="PF08276">
    <property type="entry name" value="PAN_2"/>
    <property type="match status" value="1"/>
</dbReference>
<gene>
    <name evidence="27" type="ORF">DM860_002995</name>
</gene>
<evidence type="ECO:0000256" key="22">
    <source>
        <dbReference type="SAM" id="MobiDB-lite"/>
    </source>
</evidence>
<dbReference type="SMART" id="SM00473">
    <property type="entry name" value="PAN_AP"/>
    <property type="match status" value="1"/>
</dbReference>
<keyword evidence="12 20" id="KW-0067">ATP-binding</keyword>
<dbReference type="SMART" id="SM00108">
    <property type="entry name" value="B_lectin"/>
    <property type="match status" value="1"/>
</dbReference>
<dbReference type="InterPro" id="IPR000858">
    <property type="entry name" value="S_locus_glycoprot_dom"/>
</dbReference>
<dbReference type="FunFam" id="3.30.200.20:FF:000330">
    <property type="entry name" value="G-type lectin S-receptor-like serine/threonine-protein kinase At4g03230"/>
    <property type="match status" value="1"/>
</dbReference>
<dbReference type="CDD" id="cd01098">
    <property type="entry name" value="PAN_AP_plant"/>
    <property type="match status" value="1"/>
</dbReference>
<dbReference type="Pfam" id="PF01453">
    <property type="entry name" value="B_lectin"/>
    <property type="match status" value="1"/>
</dbReference>
<dbReference type="InterPro" id="IPR011009">
    <property type="entry name" value="Kinase-like_dom_sf"/>
</dbReference>
<evidence type="ECO:0000256" key="17">
    <source>
        <dbReference type="ARBA" id="ARBA00023180"/>
    </source>
</evidence>
<keyword evidence="4" id="KW-0245">EGF-like domain</keyword>
<evidence type="ECO:0000259" key="24">
    <source>
        <dbReference type="PROSITE" id="PS50011"/>
    </source>
</evidence>
<comment type="caution">
    <text evidence="27">The sequence shown here is derived from an EMBL/GenBank/DDBJ whole genome shotgun (WGS) entry which is preliminary data.</text>
</comment>
<evidence type="ECO:0000256" key="5">
    <source>
        <dbReference type="ARBA" id="ARBA00022553"/>
    </source>
</evidence>
<name>A0A328D129_9ASTE</name>
<feature type="domain" description="Protein kinase" evidence="24">
    <location>
        <begin position="589"/>
        <end position="868"/>
    </location>
</feature>
<dbReference type="InterPro" id="IPR000719">
    <property type="entry name" value="Prot_kinase_dom"/>
</dbReference>
<evidence type="ECO:0000256" key="7">
    <source>
        <dbReference type="ARBA" id="ARBA00022692"/>
    </source>
</evidence>
<evidence type="ECO:0000259" key="26">
    <source>
        <dbReference type="PROSITE" id="PS50948"/>
    </source>
</evidence>
<evidence type="ECO:0000256" key="19">
    <source>
        <dbReference type="ARBA" id="ARBA00048679"/>
    </source>
</evidence>
<dbReference type="SUPFAM" id="SSF56112">
    <property type="entry name" value="Protein kinase-like (PK-like)"/>
    <property type="match status" value="1"/>
</dbReference>
<keyword evidence="2" id="KW-1003">Cell membrane</keyword>
<evidence type="ECO:0000256" key="18">
    <source>
        <dbReference type="ARBA" id="ARBA00047899"/>
    </source>
</evidence>
<evidence type="ECO:0000256" key="21">
    <source>
        <dbReference type="PROSITE-ProRule" id="PRU10141"/>
    </source>
</evidence>
<keyword evidence="17" id="KW-0325">Glycoprotein</keyword>
<protein>
    <recommendedName>
        <fullName evidence="20">Receptor-like serine/threonine-protein kinase</fullName>
        <ecNumber evidence="20">2.7.11.1</ecNumber>
    </recommendedName>
</protein>
<feature type="binding site" evidence="21">
    <location>
        <position position="617"/>
    </location>
    <ligand>
        <name>ATP</name>
        <dbReference type="ChEBI" id="CHEBI:30616"/>
    </ligand>
</feature>
<comment type="subcellular location">
    <subcellularLocation>
        <location evidence="1">Cell membrane</location>
        <topology evidence="1">Single-pass type I membrane protein</topology>
    </subcellularLocation>
</comment>
<evidence type="ECO:0000313" key="28">
    <source>
        <dbReference type="Proteomes" id="UP000249390"/>
    </source>
</evidence>
<dbReference type="Pfam" id="PF12398">
    <property type="entry name" value="DUF3660"/>
    <property type="match status" value="1"/>
</dbReference>
<dbReference type="SMART" id="SM00220">
    <property type="entry name" value="S_TKc"/>
    <property type="match status" value="1"/>
</dbReference>
<dbReference type="Gene3D" id="2.90.10.10">
    <property type="entry name" value="Bulb-type lectin domain"/>
    <property type="match status" value="1"/>
</dbReference>
<evidence type="ECO:0000256" key="20">
    <source>
        <dbReference type="PIRNR" id="PIRNR000641"/>
    </source>
</evidence>
<feature type="domain" description="Apple" evidence="26">
    <location>
        <begin position="394"/>
        <end position="476"/>
    </location>
</feature>
<keyword evidence="28" id="KW-1185">Reference proteome</keyword>
<dbReference type="GO" id="GO:0005886">
    <property type="term" value="C:plasma membrane"/>
    <property type="evidence" value="ECO:0007669"/>
    <property type="project" value="UniProtKB-SubCell"/>
</dbReference>
<keyword evidence="8" id="KW-0732">Signal</keyword>
<dbReference type="InterPro" id="IPR003609">
    <property type="entry name" value="Pan_app"/>
</dbReference>
<feature type="region of interest" description="Disordered" evidence="22">
    <location>
        <begin position="20"/>
        <end position="52"/>
    </location>
</feature>
<dbReference type="GO" id="GO:0048544">
    <property type="term" value="P:recognition of pollen"/>
    <property type="evidence" value="ECO:0007669"/>
    <property type="project" value="InterPro"/>
</dbReference>
<dbReference type="Gene3D" id="1.10.510.10">
    <property type="entry name" value="Transferase(Phosphotransferase) domain 1"/>
    <property type="match status" value="1"/>
</dbReference>
<dbReference type="InterPro" id="IPR001480">
    <property type="entry name" value="Bulb-type_lectin_dom"/>
</dbReference>
<keyword evidence="6 20" id="KW-0808">Transferase</keyword>
<dbReference type="CDD" id="cd14066">
    <property type="entry name" value="STKc_IRAK"/>
    <property type="match status" value="1"/>
</dbReference>
<dbReference type="Proteomes" id="UP000249390">
    <property type="component" value="Unassembled WGS sequence"/>
</dbReference>
<keyword evidence="16" id="KW-0675">Receptor</keyword>
<dbReference type="PROSITE" id="PS00107">
    <property type="entry name" value="PROTEIN_KINASE_ATP"/>
    <property type="match status" value="1"/>
</dbReference>
<evidence type="ECO:0000256" key="15">
    <source>
        <dbReference type="ARBA" id="ARBA00023157"/>
    </source>
</evidence>
<dbReference type="FunFam" id="2.90.10.10:FF:000003">
    <property type="entry name" value="G-type lectin S-receptor-like serine/threonine-protein kinase"/>
    <property type="match status" value="1"/>
</dbReference>
<dbReference type="InterPro" id="IPR024171">
    <property type="entry name" value="SRK-like_kinase"/>
</dbReference>
<dbReference type="GO" id="GO:0031625">
    <property type="term" value="F:ubiquitin protein ligase binding"/>
    <property type="evidence" value="ECO:0007669"/>
    <property type="project" value="UniProtKB-ARBA"/>
</dbReference>
<keyword evidence="11 20" id="KW-0418">Kinase</keyword>
<accession>A0A328D129</accession>
<evidence type="ECO:0000256" key="16">
    <source>
        <dbReference type="ARBA" id="ARBA00023170"/>
    </source>
</evidence>
<dbReference type="PROSITE" id="PS50948">
    <property type="entry name" value="PAN"/>
    <property type="match status" value="1"/>
</dbReference>
<dbReference type="CDD" id="cd00028">
    <property type="entry name" value="B_lectin"/>
    <property type="match status" value="1"/>
</dbReference>
<dbReference type="Gene3D" id="3.30.200.20">
    <property type="entry name" value="Phosphorylase Kinase, domain 1"/>
    <property type="match status" value="1"/>
</dbReference>
<keyword evidence="10 20" id="KW-0547">Nucleotide-binding</keyword>
<dbReference type="FunFam" id="1.10.510.10:FF:000060">
    <property type="entry name" value="G-type lectin S-receptor-like serine/threonine-protein kinase"/>
    <property type="match status" value="1"/>
</dbReference>
<dbReference type="GO" id="GO:0004674">
    <property type="term" value="F:protein serine/threonine kinase activity"/>
    <property type="evidence" value="ECO:0007669"/>
    <property type="project" value="UniProtKB-KW"/>
</dbReference>
<comment type="similarity">
    <text evidence="20">Belongs to the protein kinase superfamily. Ser/Thr protein kinase family.</text>
</comment>
<evidence type="ECO:0000256" key="6">
    <source>
        <dbReference type="ARBA" id="ARBA00022679"/>
    </source>
</evidence>
<keyword evidence="9" id="KW-0430">Lectin</keyword>
<comment type="catalytic activity">
    <reaction evidence="19 20">
        <text>L-seryl-[protein] + ATP = O-phospho-L-seryl-[protein] + ADP + H(+)</text>
        <dbReference type="Rhea" id="RHEA:17989"/>
        <dbReference type="Rhea" id="RHEA-COMP:9863"/>
        <dbReference type="Rhea" id="RHEA-COMP:11604"/>
        <dbReference type="ChEBI" id="CHEBI:15378"/>
        <dbReference type="ChEBI" id="CHEBI:29999"/>
        <dbReference type="ChEBI" id="CHEBI:30616"/>
        <dbReference type="ChEBI" id="CHEBI:83421"/>
        <dbReference type="ChEBI" id="CHEBI:456216"/>
        <dbReference type="EC" id="2.7.11.1"/>
    </reaction>
</comment>
<evidence type="ECO:0000256" key="10">
    <source>
        <dbReference type="ARBA" id="ARBA00022741"/>
    </source>
</evidence>
<dbReference type="Pfam" id="PF11883">
    <property type="entry name" value="DUF3403"/>
    <property type="match status" value="1"/>
</dbReference>
<evidence type="ECO:0000256" key="11">
    <source>
        <dbReference type="ARBA" id="ARBA00022777"/>
    </source>
</evidence>
<evidence type="ECO:0000256" key="12">
    <source>
        <dbReference type="ARBA" id="ARBA00022840"/>
    </source>
</evidence>
<evidence type="ECO:0000256" key="8">
    <source>
        <dbReference type="ARBA" id="ARBA00022729"/>
    </source>
</evidence>
<keyword evidence="15" id="KW-1015">Disulfide bond</keyword>
<dbReference type="PANTHER" id="PTHR32444">
    <property type="entry name" value="BULB-TYPE LECTIN DOMAIN-CONTAINING PROTEIN"/>
    <property type="match status" value="1"/>
</dbReference>
<dbReference type="InterPro" id="IPR001245">
    <property type="entry name" value="Ser-Thr/Tyr_kinase_cat_dom"/>
</dbReference>
<dbReference type="Pfam" id="PF00954">
    <property type="entry name" value="S_locus_glycop"/>
    <property type="match status" value="1"/>
</dbReference>
<dbReference type="GO" id="GO:0030246">
    <property type="term" value="F:carbohydrate binding"/>
    <property type="evidence" value="ECO:0007669"/>
    <property type="project" value="UniProtKB-KW"/>
</dbReference>
<keyword evidence="13 23" id="KW-1133">Transmembrane helix</keyword>
<keyword evidence="5" id="KW-0597">Phosphoprotein</keyword>
<dbReference type="InterPro" id="IPR021820">
    <property type="entry name" value="S-locus_recpt_kinase_C"/>
</dbReference>
<evidence type="ECO:0000259" key="25">
    <source>
        <dbReference type="PROSITE" id="PS50927"/>
    </source>
</evidence>
<organism evidence="27 28">
    <name type="scientific">Cuscuta australis</name>
    <dbReference type="NCBI Taxonomy" id="267555"/>
    <lineage>
        <taxon>Eukaryota</taxon>
        <taxon>Viridiplantae</taxon>
        <taxon>Streptophyta</taxon>
        <taxon>Embryophyta</taxon>
        <taxon>Tracheophyta</taxon>
        <taxon>Spermatophyta</taxon>
        <taxon>Magnoliopsida</taxon>
        <taxon>eudicotyledons</taxon>
        <taxon>Gunneridae</taxon>
        <taxon>Pentapetalae</taxon>
        <taxon>asterids</taxon>
        <taxon>lamiids</taxon>
        <taxon>Solanales</taxon>
        <taxon>Convolvulaceae</taxon>
        <taxon>Cuscuteae</taxon>
        <taxon>Cuscuta</taxon>
        <taxon>Cuscuta subgen. Grammica</taxon>
        <taxon>Cuscuta sect. Cleistogrammica</taxon>
    </lineage>
</organism>
<evidence type="ECO:0000256" key="1">
    <source>
        <dbReference type="ARBA" id="ARBA00004251"/>
    </source>
</evidence>
<keyword evidence="3 20" id="KW-0723">Serine/threonine-protein kinase</keyword>
<dbReference type="PROSITE" id="PS50927">
    <property type="entry name" value="BULB_LECTIN"/>
    <property type="match status" value="1"/>
</dbReference>
<evidence type="ECO:0000256" key="13">
    <source>
        <dbReference type="ARBA" id="ARBA00022989"/>
    </source>
</evidence>
<comment type="catalytic activity">
    <reaction evidence="18 20">
        <text>L-threonyl-[protein] + ATP = O-phospho-L-threonyl-[protein] + ADP + H(+)</text>
        <dbReference type="Rhea" id="RHEA:46608"/>
        <dbReference type="Rhea" id="RHEA-COMP:11060"/>
        <dbReference type="Rhea" id="RHEA-COMP:11605"/>
        <dbReference type="ChEBI" id="CHEBI:15378"/>
        <dbReference type="ChEBI" id="CHEBI:30013"/>
        <dbReference type="ChEBI" id="CHEBI:30616"/>
        <dbReference type="ChEBI" id="CHEBI:61977"/>
        <dbReference type="ChEBI" id="CHEBI:456216"/>
        <dbReference type="EC" id="2.7.11.1"/>
    </reaction>
</comment>
<evidence type="ECO:0000256" key="23">
    <source>
        <dbReference type="SAM" id="Phobius"/>
    </source>
</evidence>
<evidence type="ECO:0000256" key="14">
    <source>
        <dbReference type="ARBA" id="ARBA00023136"/>
    </source>
</evidence>
<proteinExistence type="inferred from homology"/>
<dbReference type="PROSITE" id="PS50011">
    <property type="entry name" value="PROTEIN_KINASE_DOM"/>
    <property type="match status" value="1"/>
</dbReference>
<dbReference type="PIRSF" id="PIRSF000641">
    <property type="entry name" value="SRK"/>
    <property type="match status" value="1"/>
</dbReference>